<organism evidence="1 2">
    <name type="scientific">Riccia fluitans</name>
    <dbReference type="NCBI Taxonomy" id="41844"/>
    <lineage>
        <taxon>Eukaryota</taxon>
        <taxon>Viridiplantae</taxon>
        <taxon>Streptophyta</taxon>
        <taxon>Embryophyta</taxon>
        <taxon>Marchantiophyta</taxon>
        <taxon>Marchantiopsida</taxon>
        <taxon>Marchantiidae</taxon>
        <taxon>Marchantiales</taxon>
        <taxon>Ricciaceae</taxon>
        <taxon>Riccia</taxon>
    </lineage>
</organism>
<dbReference type="SUPFAM" id="SSF56112">
    <property type="entry name" value="Protein kinase-like (PK-like)"/>
    <property type="match status" value="1"/>
</dbReference>
<protein>
    <submittedName>
        <fullName evidence="1">Uncharacterized protein</fullName>
    </submittedName>
</protein>
<evidence type="ECO:0000313" key="1">
    <source>
        <dbReference type="EMBL" id="KAL2636107.1"/>
    </source>
</evidence>
<dbReference type="InterPro" id="IPR011009">
    <property type="entry name" value="Kinase-like_dom_sf"/>
</dbReference>
<reference evidence="1 2" key="1">
    <citation type="submission" date="2024-09" db="EMBL/GenBank/DDBJ databases">
        <title>Chromosome-scale assembly of Riccia fluitans.</title>
        <authorList>
            <person name="Paukszto L."/>
            <person name="Sawicki J."/>
            <person name="Karawczyk K."/>
            <person name="Piernik-Szablinska J."/>
            <person name="Szczecinska M."/>
            <person name="Mazdziarz M."/>
        </authorList>
    </citation>
    <scope>NUCLEOTIDE SEQUENCE [LARGE SCALE GENOMIC DNA]</scope>
    <source>
        <strain evidence="1">Rf_01</strain>
        <tissue evidence="1">Aerial parts of the thallus</tissue>
    </source>
</reference>
<dbReference type="PANTHER" id="PTHR45631">
    <property type="entry name" value="OS07G0107800 PROTEIN-RELATED"/>
    <property type="match status" value="1"/>
</dbReference>
<dbReference type="PANTHER" id="PTHR45631:SF68">
    <property type="entry name" value="REPEAT FAMILY PROTEIN, PUTATIVE, EXPRESSED-RELATED"/>
    <property type="match status" value="1"/>
</dbReference>
<comment type="caution">
    <text evidence="1">The sequence shown here is derived from an EMBL/GenBank/DDBJ whole genome shotgun (WGS) entry which is preliminary data.</text>
</comment>
<evidence type="ECO:0000313" key="2">
    <source>
        <dbReference type="Proteomes" id="UP001605036"/>
    </source>
</evidence>
<accession>A0ABD1YZB2</accession>
<dbReference type="AlphaFoldDB" id="A0ABD1YZB2"/>
<name>A0ABD1YZB2_9MARC</name>
<dbReference type="Proteomes" id="UP001605036">
    <property type="component" value="Unassembled WGS sequence"/>
</dbReference>
<gene>
    <name evidence="1" type="ORF">R1flu_007586</name>
</gene>
<keyword evidence="2" id="KW-1185">Reference proteome</keyword>
<proteinExistence type="predicted"/>
<sequence length="104" mass="11470">MSDSSCGVTVESAQNKEALAKQAQPFTENQVKVATNNYEKQIGIGAFGPVDHGRLRDGTEEAVKINSIDSDQGMKEFLTEVSILSKRVTRISSLYSVTVTWKRF</sequence>
<dbReference type="Gene3D" id="3.30.200.20">
    <property type="entry name" value="Phosphorylase Kinase, domain 1"/>
    <property type="match status" value="1"/>
</dbReference>
<dbReference type="EMBL" id="JBHFFA010000003">
    <property type="protein sequence ID" value="KAL2636107.1"/>
    <property type="molecule type" value="Genomic_DNA"/>
</dbReference>